<sequence>MRELVRVLSNLPVNSMVLDENSLIRYFKQAMPNDWKRPYEGSGISLTHMHQTVQYFEQLEQSERWQHKEHGVRQKPGMKSTNPKTEPTSDKLASGASCTKLHRTTTVSTSRRKKAANSSSHPKASAKKADKTKWTHVEDVVKSDSDPEYHYSRA</sequence>
<protein>
    <submittedName>
        <fullName evidence="2">Uncharacterized protein</fullName>
    </submittedName>
</protein>
<reference evidence="2 3" key="1">
    <citation type="submission" date="2013-11" db="EMBL/GenBank/DDBJ databases">
        <title>The Genome Sequence of Phytophthora parasitica P10297.</title>
        <authorList>
            <consortium name="The Broad Institute Genomics Platform"/>
            <person name="Russ C."/>
            <person name="Tyler B."/>
            <person name="Panabieres F."/>
            <person name="Shan W."/>
            <person name="Tripathy S."/>
            <person name="Grunwald N."/>
            <person name="Machado M."/>
            <person name="Johnson C.S."/>
            <person name="Walker B."/>
            <person name="Young S.K."/>
            <person name="Zeng Q."/>
            <person name="Gargeya S."/>
            <person name="Fitzgerald M."/>
            <person name="Haas B."/>
            <person name="Abouelleil A."/>
            <person name="Allen A.W."/>
            <person name="Alvarado L."/>
            <person name="Arachchi H.M."/>
            <person name="Berlin A.M."/>
            <person name="Chapman S.B."/>
            <person name="Gainer-Dewar J."/>
            <person name="Goldberg J."/>
            <person name="Griggs A."/>
            <person name="Gujja S."/>
            <person name="Hansen M."/>
            <person name="Howarth C."/>
            <person name="Imamovic A."/>
            <person name="Ireland A."/>
            <person name="Larimer J."/>
            <person name="McCowan C."/>
            <person name="Murphy C."/>
            <person name="Pearson M."/>
            <person name="Poon T.W."/>
            <person name="Priest M."/>
            <person name="Roberts A."/>
            <person name="Saif S."/>
            <person name="Shea T."/>
            <person name="Sisk P."/>
            <person name="Sykes S."/>
            <person name="Wortman J."/>
            <person name="Nusbaum C."/>
            <person name="Birren B."/>
        </authorList>
    </citation>
    <scope>NUCLEOTIDE SEQUENCE [LARGE SCALE GENOMIC DNA]</scope>
    <source>
        <strain evidence="2 3">P10297</strain>
    </source>
</reference>
<name>W2YY91_PHYNI</name>
<comment type="caution">
    <text evidence="2">The sequence shown here is derived from an EMBL/GenBank/DDBJ whole genome shotgun (WGS) entry which is preliminary data.</text>
</comment>
<proteinExistence type="predicted"/>
<organism evidence="2 3">
    <name type="scientific">Phytophthora nicotianae P10297</name>
    <dbReference type="NCBI Taxonomy" id="1317064"/>
    <lineage>
        <taxon>Eukaryota</taxon>
        <taxon>Sar</taxon>
        <taxon>Stramenopiles</taxon>
        <taxon>Oomycota</taxon>
        <taxon>Peronosporomycetes</taxon>
        <taxon>Peronosporales</taxon>
        <taxon>Peronosporaceae</taxon>
        <taxon>Phytophthora</taxon>
    </lineage>
</organism>
<evidence type="ECO:0000313" key="2">
    <source>
        <dbReference type="EMBL" id="ETP39755.1"/>
    </source>
</evidence>
<dbReference type="AlphaFoldDB" id="W2YY91"/>
<dbReference type="EMBL" id="ANIY01002645">
    <property type="protein sequence ID" value="ETP39755.1"/>
    <property type="molecule type" value="Genomic_DNA"/>
</dbReference>
<dbReference type="Proteomes" id="UP000018948">
    <property type="component" value="Unassembled WGS sequence"/>
</dbReference>
<evidence type="ECO:0000313" key="3">
    <source>
        <dbReference type="Proteomes" id="UP000018948"/>
    </source>
</evidence>
<accession>W2YY91</accession>
<evidence type="ECO:0000256" key="1">
    <source>
        <dbReference type="SAM" id="MobiDB-lite"/>
    </source>
</evidence>
<gene>
    <name evidence="2" type="ORF">F442_12802</name>
</gene>
<feature type="compositionally biased region" description="Basic and acidic residues" evidence="1">
    <location>
        <begin position="127"/>
        <end position="154"/>
    </location>
</feature>
<feature type="region of interest" description="Disordered" evidence="1">
    <location>
        <begin position="64"/>
        <end position="154"/>
    </location>
</feature>